<feature type="region of interest" description="Disordered" evidence="1">
    <location>
        <begin position="1"/>
        <end position="22"/>
    </location>
</feature>
<evidence type="ECO:0000313" key="2">
    <source>
        <dbReference type="EMBL" id="OAA53457.1"/>
    </source>
</evidence>
<evidence type="ECO:0000256" key="1">
    <source>
        <dbReference type="SAM" id="MobiDB-lite"/>
    </source>
</evidence>
<gene>
    <name evidence="2" type="ORF">SPI_09385</name>
</gene>
<feature type="compositionally biased region" description="Polar residues" evidence="1">
    <location>
        <begin position="7"/>
        <end position="22"/>
    </location>
</feature>
<sequence>MARSYKSRQGTGTNPQTPPNWTDLTRHKYCGALDLGRAGKANKAQKCLACLQIKAHRDGITRRETSQRREDKMQSIWNLHNLILSLAGLHIRKWAPLFTTQSFHLGRLLLTARRVGGKY</sequence>
<dbReference type="Proteomes" id="UP000076874">
    <property type="component" value="Unassembled WGS sequence"/>
</dbReference>
<dbReference type="OrthoDB" id="5170782at2759"/>
<dbReference type="AlphaFoldDB" id="A0A167LSS9"/>
<accession>A0A167LSS9</accession>
<reference evidence="2 3" key="1">
    <citation type="journal article" date="2016" name="Genome Biol. Evol.">
        <title>Divergent and convergent evolution of fungal pathogenicity.</title>
        <authorList>
            <person name="Shang Y."/>
            <person name="Xiao G."/>
            <person name="Zheng P."/>
            <person name="Cen K."/>
            <person name="Zhan S."/>
            <person name="Wang C."/>
        </authorList>
    </citation>
    <scope>NUCLEOTIDE SEQUENCE [LARGE SCALE GENOMIC DNA]</scope>
    <source>
        <strain evidence="2 3">RCEF 264</strain>
    </source>
</reference>
<protein>
    <submittedName>
        <fullName evidence="2">Uncharacterized protein</fullName>
    </submittedName>
</protein>
<comment type="caution">
    <text evidence="2">The sequence shown here is derived from an EMBL/GenBank/DDBJ whole genome shotgun (WGS) entry which is preliminary data.</text>
</comment>
<organism evidence="2 3">
    <name type="scientific">Niveomyces insectorum RCEF 264</name>
    <dbReference type="NCBI Taxonomy" id="1081102"/>
    <lineage>
        <taxon>Eukaryota</taxon>
        <taxon>Fungi</taxon>
        <taxon>Dikarya</taxon>
        <taxon>Ascomycota</taxon>
        <taxon>Pezizomycotina</taxon>
        <taxon>Sordariomycetes</taxon>
        <taxon>Hypocreomycetidae</taxon>
        <taxon>Hypocreales</taxon>
        <taxon>Cordycipitaceae</taxon>
        <taxon>Niveomyces</taxon>
    </lineage>
</organism>
<evidence type="ECO:0000313" key="3">
    <source>
        <dbReference type="Proteomes" id="UP000076874"/>
    </source>
</evidence>
<name>A0A167LSS9_9HYPO</name>
<keyword evidence="3" id="KW-1185">Reference proteome</keyword>
<proteinExistence type="predicted"/>
<dbReference type="EMBL" id="AZHD01000029">
    <property type="protein sequence ID" value="OAA53457.1"/>
    <property type="molecule type" value="Genomic_DNA"/>
</dbReference>